<name>A0A5B8REK9_9ZZZZ</name>
<accession>A0A5B8REK9</accession>
<reference evidence="1" key="1">
    <citation type="submission" date="2019-06" db="EMBL/GenBank/DDBJ databases">
        <authorList>
            <person name="Murdoch R.W."/>
            <person name="Fathepure B."/>
        </authorList>
    </citation>
    <scope>NUCLEOTIDE SEQUENCE</scope>
</reference>
<organism evidence="1">
    <name type="scientific">uncultured organism</name>
    <dbReference type="NCBI Taxonomy" id="155900"/>
    <lineage>
        <taxon>unclassified sequences</taxon>
        <taxon>environmental samples</taxon>
    </lineage>
</organism>
<sequence>MTHVQVITRSAGMPVISARSMLSDIARIALPIFVRVRNRCTATTSAKAMSTIQTWSGLIRSPPRMSSRQGNWMPWA</sequence>
<proteinExistence type="predicted"/>
<gene>
    <name evidence="1" type="ORF">KBTEX_03329</name>
</gene>
<protein>
    <submittedName>
        <fullName evidence="1">Uncharacterized protein</fullName>
    </submittedName>
</protein>
<dbReference type="EMBL" id="MN079190">
    <property type="protein sequence ID" value="QEA06986.1"/>
    <property type="molecule type" value="Genomic_DNA"/>
</dbReference>
<dbReference type="AlphaFoldDB" id="A0A5B8REK9"/>
<evidence type="ECO:0000313" key="1">
    <source>
        <dbReference type="EMBL" id="QEA06986.1"/>
    </source>
</evidence>